<comment type="caution">
    <text evidence="1">The sequence shown here is derived from an EMBL/GenBank/DDBJ whole genome shotgun (WGS) entry which is preliminary data.</text>
</comment>
<accession>A0ABD1S4B9</accession>
<dbReference type="EMBL" id="JBFOLJ010000011">
    <property type="protein sequence ID" value="KAL2495588.1"/>
    <property type="molecule type" value="Genomic_DNA"/>
</dbReference>
<reference evidence="2" key="1">
    <citation type="submission" date="2024-07" db="EMBL/GenBank/DDBJ databases">
        <title>Two chromosome-level genome assemblies of Korean endemic species Abeliophyllum distichum and Forsythia ovata (Oleaceae).</title>
        <authorList>
            <person name="Jang H."/>
        </authorList>
    </citation>
    <scope>NUCLEOTIDE SEQUENCE [LARGE SCALE GENOMIC DNA]</scope>
</reference>
<name>A0ABD1S4B9_9LAMI</name>
<evidence type="ECO:0000313" key="2">
    <source>
        <dbReference type="Proteomes" id="UP001604277"/>
    </source>
</evidence>
<evidence type="ECO:0000313" key="1">
    <source>
        <dbReference type="EMBL" id="KAL2495588.1"/>
    </source>
</evidence>
<gene>
    <name evidence="1" type="ORF">Fot_39345</name>
</gene>
<proteinExistence type="predicted"/>
<dbReference type="Proteomes" id="UP001604277">
    <property type="component" value="Unassembled WGS sequence"/>
</dbReference>
<dbReference type="GO" id="GO:0008194">
    <property type="term" value="F:UDP-glycosyltransferase activity"/>
    <property type="evidence" value="ECO:0007669"/>
    <property type="project" value="UniProtKB-ARBA"/>
</dbReference>
<dbReference type="AlphaFoldDB" id="A0ABD1S4B9"/>
<dbReference type="PANTHER" id="PTHR48044:SF23">
    <property type="entry name" value="ANTHOCYANIDIN 3-O-GLUCOSYLTRANSFERASE-LIKE"/>
    <property type="match status" value="1"/>
</dbReference>
<organism evidence="1 2">
    <name type="scientific">Forsythia ovata</name>
    <dbReference type="NCBI Taxonomy" id="205694"/>
    <lineage>
        <taxon>Eukaryota</taxon>
        <taxon>Viridiplantae</taxon>
        <taxon>Streptophyta</taxon>
        <taxon>Embryophyta</taxon>
        <taxon>Tracheophyta</taxon>
        <taxon>Spermatophyta</taxon>
        <taxon>Magnoliopsida</taxon>
        <taxon>eudicotyledons</taxon>
        <taxon>Gunneridae</taxon>
        <taxon>Pentapetalae</taxon>
        <taxon>asterids</taxon>
        <taxon>lamiids</taxon>
        <taxon>Lamiales</taxon>
        <taxon>Oleaceae</taxon>
        <taxon>Forsythieae</taxon>
        <taxon>Forsythia</taxon>
    </lineage>
</organism>
<dbReference type="SUPFAM" id="SSF53756">
    <property type="entry name" value="UDP-Glycosyltransferase/glycogen phosphorylase"/>
    <property type="match status" value="1"/>
</dbReference>
<protein>
    <submittedName>
        <fullName evidence="1">Zeatin o-glucosyltransferase</fullName>
    </submittedName>
</protein>
<dbReference type="PANTHER" id="PTHR48044">
    <property type="entry name" value="GLYCOSYLTRANSFERASE"/>
    <property type="match status" value="1"/>
</dbReference>
<sequence length="116" mass="13121">MGVLIASWPMHSDQPRNAVLITKVLKIGLEVRDWAHRNKVVSAIAVEKAVRILMDSGEGEEMRHKAAELAEAVKQSVMEALKLEALELWNWKLTDDGTGYREEREIQILFQISLGL</sequence>
<dbReference type="Gene3D" id="3.40.50.2000">
    <property type="entry name" value="Glycogen Phosphorylase B"/>
    <property type="match status" value="1"/>
</dbReference>
<keyword evidence="2" id="KW-1185">Reference proteome</keyword>
<dbReference type="GO" id="GO:1901135">
    <property type="term" value="P:carbohydrate derivative metabolic process"/>
    <property type="evidence" value="ECO:0007669"/>
    <property type="project" value="UniProtKB-ARBA"/>
</dbReference>